<dbReference type="PANTHER" id="PTHR30055:SF151">
    <property type="entry name" value="TRANSCRIPTIONAL REGULATORY PROTEIN"/>
    <property type="match status" value="1"/>
</dbReference>
<dbReference type="Gene3D" id="1.10.357.10">
    <property type="entry name" value="Tetracycline Repressor, domain 2"/>
    <property type="match status" value="1"/>
</dbReference>
<evidence type="ECO:0000256" key="3">
    <source>
        <dbReference type="ARBA" id="ARBA00023125"/>
    </source>
</evidence>
<feature type="DNA-binding region" description="H-T-H motif" evidence="5">
    <location>
        <begin position="25"/>
        <end position="44"/>
    </location>
</feature>
<dbReference type="InterPro" id="IPR004111">
    <property type="entry name" value="Repressor_TetR_C"/>
</dbReference>
<protein>
    <submittedName>
        <fullName evidence="7">TetR family transcriptional regulator</fullName>
    </submittedName>
</protein>
<evidence type="ECO:0000259" key="6">
    <source>
        <dbReference type="PROSITE" id="PS50977"/>
    </source>
</evidence>
<gene>
    <name evidence="7" type="ORF">ATK86_1233</name>
</gene>
<evidence type="ECO:0000256" key="2">
    <source>
        <dbReference type="ARBA" id="ARBA00023015"/>
    </source>
</evidence>
<dbReference type="AlphaFoldDB" id="A0A2N3WZ93"/>
<proteinExistence type="predicted"/>
<dbReference type="PANTHER" id="PTHR30055">
    <property type="entry name" value="HTH-TYPE TRANSCRIPTIONAL REGULATOR RUTR"/>
    <property type="match status" value="1"/>
</dbReference>
<dbReference type="InterPro" id="IPR009057">
    <property type="entry name" value="Homeodomain-like_sf"/>
</dbReference>
<evidence type="ECO:0000313" key="7">
    <source>
        <dbReference type="EMBL" id="PKV99191.1"/>
    </source>
</evidence>
<dbReference type="InterPro" id="IPR001647">
    <property type="entry name" value="HTH_TetR"/>
</dbReference>
<evidence type="ECO:0000256" key="4">
    <source>
        <dbReference type="ARBA" id="ARBA00023163"/>
    </source>
</evidence>
<reference evidence="7 8" key="1">
    <citation type="submission" date="2017-12" db="EMBL/GenBank/DDBJ databases">
        <title>Sequencing the genomes of 1000 Actinobacteria strains.</title>
        <authorList>
            <person name="Klenk H.-P."/>
        </authorList>
    </citation>
    <scope>NUCLEOTIDE SEQUENCE [LARGE SCALE GENOMIC DNA]</scope>
    <source>
        <strain evidence="7 8">DSM 44489</strain>
    </source>
</reference>
<dbReference type="Pfam" id="PF02909">
    <property type="entry name" value="TetR_C_1"/>
    <property type="match status" value="1"/>
</dbReference>
<dbReference type="SUPFAM" id="SSF46689">
    <property type="entry name" value="Homeodomain-like"/>
    <property type="match status" value="1"/>
</dbReference>
<name>A0A2N3WZ93_9NOCA</name>
<dbReference type="InterPro" id="IPR036271">
    <property type="entry name" value="Tet_transcr_reg_TetR-rel_C_sf"/>
</dbReference>
<dbReference type="Proteomes" id="UP000233766">
    <property type="component" value="Unassembled WGS sequence"/>
</dbReference>
<evidence type="ECO:0000256" key="1">
    <source>
        <dbReference type="ARBA" id="ARBA00022491"/>
    </source>
</evidence>
<dbReference type="RefSeq" id="WP_101463509.1">
    <property type="nucleotide sequence ID" value="NZ_JBNQFP010000013.1"/>
</dbReference>
<dbReference type="InterPro" id="IPR023772">
    <property type="entry name" value="DNA-bd_HTH_TetR-type_CS"/>
</dbReference>
<dbReference type="PRINTS" id="PR00455">
    <property type="entry name" value="HTHTETR"/>
</dbReference>
<dbReference type="Pfam" id="PF00440">
    <property type="entry name" value="TetR_N"/>
    <property type="match status" value="1"/>
</dbReference>
<dbReference type="InterPro" id="IPR050109">
    <property type="entry name" value="HTH-type_TetR-like_transc_reg"/>
</dbReference>
<dbReference type="EMBL" id="PJMW01000001">
    <property type="protein sequence ID" value="PKV99191.1"/>
    <property type="molecule type" value="Genomic_DNA"/>
</dbReference>
<dbReference type="GO" id="GO:0003700">
    <property type="term" value="F:DNA-binding transcription factor activity"/>
    <property type="evidence" value="ECO:0007669"/>
    <property type="project" value="TreeGrafter"/>
</dbReference>
<feature type="domain" description="HTH tetR-type" evidence="6">
    <location>
        <begin position="2"/>
        <end position="62"/>
    </location>
</feature>
<evidence type="ECO:0000256" key="5">
    <source>
        <dbReference type="PROSITE-ProRule" id="PRU00335"/>
    </source>
</evidence>
<keyword evidence="3 5" id="KW-0238">DNA-binding</keyword>
<dbReference type="PROSITE" id="PS50977">
    <property type="entry name" value="HTH_TETR_2"/>
    <property type="match status" value="1"/>
</dbReference>
<sequence length="194" mass="21437">MQLRKTDVVDAAVAILDQYGLADLTMRRLAGSLQVQPGALYWHVKDKQTLLGAVADRVLAPMDEPISATEWPAQLTELAHRLRDCLLAYRDGAELVSATYASRLTTSKARERLAGIVIRAGMTREEADLTAYTLLYYVLGQTVDEQSRMQMDSVGALPEDNTPLLDTPDPTARFDFGLQLFIAGVRTILGTRVR</sequence>
<dbReference type="GO" id="GO:0000976">
    <property type="term" value="F:transcription cis-regulatory region binding"/>
    <property type="evidence" value="ECO:0007669"/>
    <property type="project" value="TreeGrafter"/>
</dbReference>
<dbReference type="InterPro" id="IPR003012">
    <property type="entry name" value="Tet_transcr_reg_TetR"/>
</dbReference>
<dbReference type="GO" id="GO:0046677">
    <property type="term" value="P:response to antibiotic"/>
    <property type="evidence" value="ECO:0007669"/>
    <property type="project" value="InterPro"/>
</dbReference>
<dbReference type="OrthoDB" id="3819648at2"/>
<dbReference type="PRINTS" id="PR00400">
    <property type="entry name" value="TETREPRESSOR"/>
</dbReference>
<dbReference type="GO" id="GO:0045892">
    <property type="term" value="P:negative regulation of DNA-templated transcription"/>
    <property type="evidence" value="ECO:0007669"/>
    <property type="project" value="InterPro"/>
</dbReference>
<accession>A0A2N3WZ93</accession>
<evidence type="ECO:0000313" key="8">
    <source>
        <dbReference type="Proteomes" id="UP000233766"/>
    </source>
</evidence>
<keyword evidence="8" id="KW-1185">Reference proteome</keyword>
<keyword evidence="1" id="KW-0678">Repressor</keyword>
<keyword evidence="2" id="KW-0805">Transcription regulation</keyword>
<organism evidence="7 8">
    <name type="scientific">Nocardia fluminea</name>
    <dbReference type="NCBI Taxonomy" id="134984"/>
    <lineage>
        <taxon>Bacteria</taxon>
        <taxon>Bacillati</taxon>
        <taxon>Actinomycetota</taxon>
        <taxon>Actinomycetes</taxon>
        <taxon>Mycobacteriales</taxon>
        <taxon>Nocardiaceae</taxon>
        <taxon>Nocardia</taxon>
    </lineage>
</organism>
<keyword evidence="4" id="KW-0804">Transcription</keyword>
<dbReference type="PROSITE" id="PS01081">
    <property type="entry name" value="HTH_TETR_1"/>
    <property type="match status" value="1"/>
</dbReference>
<comment type="caution">
    <text evidence="7">The sequence shown here is derived from an EMBL/GenBank/DDBJ whole genome shotgun (WGS) entry which is preliminary data.</text>
</comment>
<dbReference type="SUPFAM" id="SSF48498">
    <property type="entry name" value="Tetracyclin repressor-like, C-terminal domain"/>
    <property type="match status" value="1"/>
</dbReference>
<dbReference type="Gene3D" id="1.10.10.60">
    <property type="entry name" value="Homeodomain-like"/>
    <property type="match status" value="1"/>
</dbReference>